<evidence type="ECO:0000256" key="9">
    <source>
        <dbReference type="ARBA" id="ARBA00023128"/>
    </source>
</evidence>
<keyword evidence="8 14" id="KW-0406">Ion transport</keyword>
<reference evidence="16" key="1">
    <citation type="journal article" date="2014" name="Mitochondrial DNA">
        <title>Complete mitochondrial genome of Rasbora trilineata (Cypriniformes, Cyprinidae).</title>
        <authorList>
            <person name="Ho C.W."/>
            <person name="Liu M.Y."/>
            <person name="Chen M.H."/>
        </authorList>
    </citation>
    <scope>NUCLEOTIDE SEQUENCE</scope>
</reference>
<geneLocation type="mitochondrion" evidence="16"/>
<keyword evidence="11" id="KW-0066">ATP synthesis</keyword>
<comment type="function">
    <text evidence="12">Subunit 8, of the mitochondrial membrane ATP synthase complex (F(1)F(0) ATP synthase or Complex V) that produces ATP from ADP in the presence of a proton gradient across the membrane which is generated by electron transport complexes of the respiratory chain. ATP synthase complex consist of a soluble F(1) head domain - the catalytic core - and a membrane F(1) domain - the membrane proton channel. These two domains are linked by a central stalk rotating inside the F(1) region and a stationary peripheral stalk. During catalysis, ATP synthesis in the catalytic domain of F(1) is coupled via a rotary mechanism of the central stalk subunits to proton translocation. In vivo, can only synthesize ATP although its ATP hydrolase activity can be activated artificially in vitro. Part of the complex F(0) domain.</text>
</comment>
<dbReference type="InterPro" id="IPR001421">
    <property type="entry name" value="ATP8_metazoa"/>
</dbReference>
<gene>
    <name evidence="16" type="primary">ATP8</name>
</gene>
<protein>
    <recommendedName>
        <fullName evidence="14">ATP synthase complex subunit 8</fullName>
    </recommendedName>
</protein>
<dbReference type="GO" id="GO:0015078">
    <property type="term" value="F:proton transmembrane transporter activity"/>
    <property type="evidence" value="ECO:0007669"/>
    <property type="project" value="InterPro"/>
</dbReference>
<feature type="transmembrane region" description="Helical" evidence="15">
    <location>
        <begin position="6"/>
        <end position="23"/>
    </location>
</feature>
<dbReference type="GO" id="GO:0031966">
    <property type="term" value="C:mitochondrial membrane"/>
    <property type="evidence" value="ECO:0007669"/>
    <property type="project" value="UniProtKB-SubCell"/>
</dbReference>
<proteinExistence type="inferred from homology"/>
<evidence type="ECO:0000256" key="7">
    <source>
        <dbReference type="ARBA" id="ARBA00022989"/>
    </source>
</evidence>
<keyword evidence="9 14" id="KW-0496">Mitochondrion</keyword>
<evidence type="ECO:0000256" key="6">
    <source>
        <dbReference type="ARBA" id="ARBA00022781"/>
    </source>
</evidence>
<dbReference type="PANTHER" id="PTHR39937">
    <property type="entry name" value="ATP SYNTHASE PROTEIN 8"/>
    <property type="match status" value="1"/>
</dbReference>
<dbReference type="GO" id="GO:0045259">
    <property type="term" value="C:proton-transporting ATP synthase complex"/>
    <property type="evidence" value="ECO:0007669"/>
    <property type="project" value="UniProtKB-KW"/>
</dbReference>
<comment type="subcellular location">
    <subcellularLocation>
        <location evidence="1 14">Mitochondrion membrane</location>
        <topology evidence="1 14">Single-pass membrane protein</topology>
    </subcellularLocation>
</comment>
<dbReference type="EMBL" id="KM200714">
    <property type="protein sequence ID" value="AIT59257.1"/>
    <property type="molecule type" value="Genomic_DNA"/>
</dbReference>
<dbReference type="Pfam" id="PF00895">
    <property type="entry name" value="ATP-synt_8"/>
    <property type="match status" value="1"/>
</dbReference>
<comment type="similarity">
    <text evidence="2 14">Belongs to the ATPase protein 8 family.</text>
</comment>
<accession>A0A0U1XFB9</accession>
<keyword evidence="5 14" id="KW-0812">Transmembrane</keyword>
<dbReference type="AlphaFoldDB" id="A0A0U1XFB9"/>
<evidence type="ECO:0000256" key="5">
    <source>
        <dbReference type="ARBA" id="ARBA00022692"/>
    </source>
</evidence>
<evidence type="ECO:0000313" key="16">
    <source>
        <dbReference type="EMBL" id="AIT59257.1"/>
    </source>
</evidence>
<reference evidence="16" key="2">
    <citation type="submission" date="2014-07" db="EMBL/GenBank/DDBJ databases">
        <authorList>
            <person name="Lopez L."/>
        </authorList>
    </citation>
    <scope>NUCLEOTIDE SEQUENCE</scope>
</reference>
<dbReference type="PANTHER" id="PTHR39937:SF1">
    <property type="entry name" value="ATP SYNTHASE PROTEIN 8"/>
    <property type="match status" value="1"/>
</dbReference>
<keyword evidence="4 14" id="KW-0138">CF(0)</keyword>
<dbReference type="InterPro" id="IPR050635">
    <property type="entry name" value="ATPase_protein_8"/>
</dbReference>
<organism evidence="16">
    <name type="scientific">Rasbora trilineata</name>
    <name type="common">scissor-tailed rasbora</name>
    <dbReference type="NCBI Taxonomy" id="27715"/>
    <lineage>
        <taxon>Eukaryota</taxon>
        <taxon>Metazoa</taxon>
        <taxon>Chordata</taxon>
        <taxon>Craniata</taxon>
        <taxon>Vertebrata</taxon>
        <taxon>Euteleostomi</taxon>
        <taxon>Actinopterygii</taxon>
        <taxon>Neopterygii</taxon>
        <taxon>Teleostei</taxon>
        <taxon>Ostariophysi</taxon>
        <taxon>Cypriniformes</taxon>
        <taxon>Danionidae</taxon>
        <taxon>Rasborinae</taxon>
        <taxon>Rasbora</taxon>
    </lineage>
</organism>
<sequence>MPQLNPLPWFTILVFSWAVLLTFTPTKVLDHIQPNEFILLDAKKYQNLNWIWLW</sequence>
<evidence type="ECO:0000256" key="14">
    <source>
        <dbReference type="RuleBase" id="RU003661"/>
    </source>
</evidence>
<dbReference type="GeneID" id="20834827"/>
<evidence type="ECO:0000256" key="4">
    <source>
        <dbReference type="ARBA" id="ARBA00022547"/>
    </source>
</evidence>
<evidence type="ECO:0000256" key="12">
    <source>
        <dbReference type="ARBA" id="ARBA00053067"/>
    </source>
</evidence>
<dbReference type="CTD" id="4509"/>
<evidence type="ECO:0000256" key="15">
    <source>
        <dbReference type="SAM" id="Phobius"/>
    </source>
</evidence>
<dbReference type="RefSeq" id="YP_009093894.1">
    <property type="nucleotide sequence ID" value="NC_025336.1"/>
</dbReference>
<keyword evidence="3 14" id="KW-0813">Transport</keyword>
<evidence type="ECO:0000256" key="3">
    <source>
        <dbReference type="ARBA" id="ARBA00022448"/>
    </source>
</evidence>
<name>A0A0U1XFB9_9TELE</name>
<keyword evidence="6 14" id="KW-0375">Hydrogen ion transport</keyword>
<keyword evidence="10 15" id="KW-0472">Membrane</keyword>
<evidence type="ECO:0000256" key="8">
    <source>
        <dbReference type="ARBA" id="ARBA00023065"/>
    </source>
</evidence>
<evidence type="ECO:0000256" key="2">
    <source>
        <dbReference type="ARBA" id="ARBA00008892"/>
    </source>
</evidence>
<dbReference type="GO" id="GO:0015986">
    <property type="term" value="P:proton motive force-driven ATP synthesis"/>
    <property type="evidence" value="ECO:0007669"/>
    <property type="project" value="InterPro"/>
</dbReference>
<evidence type="ECO:0000256" key="13">
    <source>
        <dbReference type="ARBA" id="ARBA00064647"/>
    </source>
</evidence>
<keyword evidence="7 15" id="KW-1133">Transmembrane helix</keyword>
<evidence type="ECO:0000256" key="10">
    <source>
        <dbReference type="ARBA" id="ARBA00023136"/>
    </source>
</evidence>
<evidence type="ECO:0000256" key="1">
    <source>
        <dbReference type="ARBA" id="ARBA00004304"/>
    </source>
</evidence>
<evidence type="ECO:0000256" key="11">
    <source>
        <dbReference type="ARBA" id="ARBA00023310"/>
    </source>
</evidence>
<comment type="subunit">
    <text evidence="13">Component of the ATP synthase complex composed at least of ATP5F1A/subunit alpha, ATP5F1B/subunit beta, ATP5MC1/subunit c (homooctomer), MT-ATP6/subunit a, MT-ATP8/subunit 8, ATP5ME/subunit e, ATP5MF/subunit f, ATP5MG/subunit g, ATP5MK/subunit k, ATP5MJ/subunit j, ATP5F1C/subunit gamma, ATP5F1D/subunit delta, ATP5F1E/subunit epsilon, ATP5PF/subunit F6, ATP5PB/subunit b, ATP5PD/subunit d, ATP5PO/subunit OSCP. ATP synthase complex consists of a soluble F(1) head domain (subunits alpha(3) and beta(3)) - the catalytic core - and a membrane F(0) domain - the membrane proton channel (subunits c, a, 8, e, f, g, k and j). These two domains are linked by a central stalk (subunits gamma, delta, and epsilon) rotating inside the F1 region and a stationary peripheral stalk (subunits F6, b, d, and OSCP).</text>
</comment>